<reference evidence="1 2" key="1">
    <citation type="submission" date="2015-04" db="EMBL/GenBank/DDBJ databases">
        <authorList>
            <person name="Syromyatnikov M.Y."/>
            <person name="Popov V.N."/>
        </authorList>
    </citation>
    <scope>NUCLEOTIDE SEQUENCE [LARGE SCALE GENOMIC DNA]</scope>
    <source>
        <strain evidence="1">WF-38-12</strain>
    </source>
</reference>
<gene>
    <name evidence="1" type="ORF">PISL3812_09743</name>
</gene>
<dbReference type="Gene3D" id="3.40.50.1820">
    <property type="entry name" value="alpha/beta hydrolase"/>
    <property type="match status" value="1"/>
</dbReference>
<dbReference type="InterPro" id="IPR029058">
    <property type="entry name" value="AB_hydrolase_fold"/>
</dbReference>
<dbReference type="AlphaFoldDB" id="A0A0U1MAV7"/>
<keyword evidence="2" id="KW-1185">Reference proteome</keyword>
<organism evidence="1 2">
    <name type="scientific">Talaromyces islandicus</name>
    <name type="common">Penicillium islandicum</name>
    <dbReference type="NCBI Taxonomy" id="28573"/>
    <lineage>
        <taxon>Eukaryota</taxon>
        <taxon>Fungi</taxon>
        <taxon>Dikarya</taxon>
        <taxon>Ascomycota</taxon>
        <taxon>Pezizomycotina</taxon>
        <taxon>Eurotiomycetes</taxon>
        <taxon>Eurotiomycetidae</taxon>
        <taxon>Eurotiales</taxon>
        <taxon>Trichocomaceae</taxon>
        <taxon>Talaromyces</taxon>
        <taxon>Talaromyces sect. Islandici</taxon>
    </lineage>
</organism>
<evidence type="ECO:0008006" key="3">
    <source>
        <dbReference type="Google" id="ProtNLM"/>
    </source>
</evidence>
<sequence>MAGPIQSLDGLEPRVAEELMYLGSSPAWTCVADSRFCYFLYVPKRYYELKYKLQLIVLIHGSGRNPYTLRREFSDFAETHECALLAPLFPIGLIDPQDTVNYKYIKYRGIRFDRALLSMVDEAHARFGKIDTSKFLLYGYSGGGQFVHRFSYLHPHLVQALACGAPGTQTLLDWTKPWPDGVQDFEDVFGQPLDLEALQKMPTMFIAGDGDTDIFYAVARGRINNHDDLSRFENGRFGATERLEKNWKSKGANCFMQSVHGAKHEEKPMLQHVKRFFEQNLHSETGISPK</sequence>
<protein>
    <recommendedName>
        <fullName evidence="3">Carboxylic ester hydrolase</fullName>
    </recommendedName>
</protein>
<evidence type="ECO:0000313" key="1">
    <source>
        <dbReference type="EMBL" id="CRG92679.1"/>
    </source>
</evidence>
<accession>A0A0U1MAV7</accession>
<name>A0A0U1MAV7_TALIS</name>
<dbReference type="Proteomes" id="UP000054383">
    <property type="component" value="Unassembled WGS sequence"/>
</dbReference>
<dbReference type="SUPFAM" id="SSF53474">
    <property type="entry name" value="alpha/beta-Hydrolases"/>
    <property type="match status" value="1"/>
</dbReference>
<dbReference type="EMBL" id="CVMT01000013">
    <property type="protein sequence ID" value="CRG92679.1"/>
    <property type="molecule type" value="Genomic_DNA"/>
</dbReference>
<dbReference type="OrthoDB" id="2334691at2759"/>
<proteinExistence type="predicted"/>
<evidence type="ECO:0000313" key="2">
    <source>
        <dbReference type="Proteomes" id="UP000054383"/>
    </source>
</evidence>